<dbReference type="RefSeq" id="WP_073136732.1">
    <property type="nucleotide sequence ID" value="NZ_FQWQ01000002.1"/>
</dbReference>
<organism evidence="2 3">
    <name type="scientific">Chryseolinea serpens</name>
    <dbReference type="NCBI Taxonomy" id="947013"/>
    <lineage>
        <taxon>Bacteria</taxon>
        <taxon>Pseudomonadati</taxon>
        <taxon>Bacteroidota</taxon>
        <taxon>Cytophagia</taxon>
        <taxon>Cytophagales</taxon>
        <taxon>Fulvivirgaceae</taxon>
        <taxon>Chryseolinea</taxon>
    </lineage>
</organism>
<evidence type="ECO:0008006" key="4">
    <source>
        <dbReference type="Google" id="ProtNLM"/>
    </source>
</evidence>
<keyword evidence="3" id="KW-1185">Reference proteome</keyword>
<dbReference type="Proteomes" id="UP000184212">
    <property type="component" value="Unassembled WGS sequence"/>
</dbReference>
<proteinExistence type="predicted"/>
<evidence type="ECO:0000256" key="1">
    <source>
        <dbReference type="SAM" id="Phobius"/>
    </source>
</evidence>
<keyword evidence="1" id="KW-0472">Membrane</keyword>
<feature type="transmembrane region" description="Helical" evidence="1">
    <location>
        <begin position="12"/>
        <end position="36"/>
    </location>
</feature>
<evidence type="ECO:0000313" key="3">
    <source>
        <dbReference type="Proteomes" id="UP000184212"/>
    </source>
</evidence>
<evidence type="ECO:0000313" key="2">
    <source>
        <dbReference type="EMBL" id="SHH31929.1"/>
    </source>
</evidence>
<keyword evidence="1" id="KW-1133">Transmembrane helix</keyword>
<sequence length="121" mass="13717">MKNLLRLEEALEFFLAIFLLQSLPQAGWLYAVLFLAPDLSMLGYLVNTRIGAACYNLAHHKGLAIALYVAGVYFQMPWVAFTGLLLFGHSALDRILGYGLKYPDHFKHTHLGWLPEPKKKQ</sequence>
<dbReference type="AlphaFoldDB" id="A0A1M5S0D6"/>
<feature type="transmembrane region" description="Helical" evidence="1">
    <location>
        <begin position="65"/>
        <end position="87"/>
    </location>
</feature>
<dbReference type="EMBL" id="FQWQ01000002">
    <property type="protein sequence ID" value="SHH31929.1"/>
    <property type="molecule type" value="Genomic_DNA"/>
</dbReference>
<dbReference type="STRING" id="947013.SAMN04488109_3682"/>
<keyword evidence="1" id="KW-0812">Transmembrane</keyword>
<dbReference type="OrthoDB" id="9813911at2"/>
<dbReference type="Pfam" id="PF14079">
    <property type="entry name" value="DUF4260"/>
    <property type="match status" value="1"/>
</dbReference>
<reference evidence="2 3" key="1">
    <citation type="submission" date="2016-11" db="EMBL/GenBank/DDBJ databases">
        <authorList>
            <person name="Jaros S."/>
            <person name="Januszkiewicz K."/>
            <person name="Wedrychowicz H."/>
        </authorList>
    </citation>
    <scope>NUCLEOTIDE SEQUENCE [LARGE SCALE GENOMIC DNA]</scope>
    <source>
        <strain evidence="2 3">DSM 24574</strain>
    </source>
</reference>
<name>A0A1M5S0D6_9BACT</name>
<protein>
    <recommendedName>
        <fullName evidence="4">DUF4260 domain-containing protein</fullName>
    </recommendedName>
</protein>
<dbReference type="InterPro" id="IPR025356">
    <property type="entry name" value="DUF4260"/>
</dbReference>
<gene>
    <name evidence="2" type="ORF">SAMN04488109_3682</name>
</gene>
<accession>A0A1M5S0D6</accession>